<feature type="region of interest" description="Disordered" evidence="1">
    <location>
        <begin position="1"/>
        <end position="23"/>
    </location>
</feature>
<gene>
    <name evidence="2" type="ORF">LCGC14_0330060</name>
</gene>
<evidence type="ECO:0000256" key="1">
    <source>
        <dbReference type="SAM" id="MobiDB-lite"/>
    </source>
</evidence>
<organism evidence="2">
    <name type="scientific">marine sediment metagenome</name>
    <dbReference type="NCBI Taxonomy" id="412755"/>
    <lineage>
        <taxon>unclassified sequences</taxon>
        <taxon>metagenomes</taxon>
        <taxon>ecological metagenomes</taxon>
    </lineage>
</organism>
<protein>
    <submittedName>
        <fullName evidence="2">Uncharacterized protein</fullName>
    </submittedName>
</protein>
<dbReference type="AlphaFoldDB" id="A0A0F9WNZ9"/>
<evidence type="ECO:0000313" key="2">
    <source>
        <dbReference type="EMBL" id="KKN80413.1"/>
    </source>
</evidence>
<comment type="caution">
    <text evidence="2">The sequence shown here is derived from an EMBL/GenBank/DDBJ whole genome shotgun (WGS) entry which is preliminary data.</text>
</comment>
<reference evidence="2" key="1">
    <citation type="journal article" date="2015" name="Nature">
        <title>Complex archaea that bridge the gap between prokaryotes and eukaryotes.</title>
        <authorList>
            <person name="Spang A."/>
            <person name="Saw J.H."/>
            <person name="Jorgensen S.L."/>
            <person name="Zaremba-Niedzwiedzka K."/>
            <person name="Martijn J."/>
            <person name="Lind A.E."/>
            <person name="van Eijk R."/>
            <person name="Schleper C."/>
            <person name="Guy L."/>
            <person name="Ettema T.J."/>
        </authorList>
    </citation>
    <scope>NUCLEOTIDE SEQUENCE</scope>
</reference>
<sequence length="126" mass="12949">MGRGTVRAGAPTTGTQAADGTDNDQTLPRIILFDPPVRPCIVTNHCVNEEVRVKINTELSGTVSETFTTANGLGHFLLSPRAATGVGGVHSVDVSCGGQVAVHSVSFTTGNGSDDLDDVSVVGFQP</sequence>
<proteinExistence type="predicted"/>
<dbReference type="EMBL" id="LAZR01000231">
    <property type="protein sequence ID" value="KKN80413.1"/>
    <property type="molecule type" value="Genomic_DNA"/>
</dbReference>
<name>A0A0F9WNZ9_9ZZZZ</name>
<accession>A0A0F9WNZ9</accession>
<feature type="compositionally biased region" description="Polar residues" evidence="1">
    <location>
        <begin position="12"/>
        <end position="23"/>
    </location>
</feature>